<evidence type="ECO:0000256" key="2">
    <source>
        <dbReference type="ARBA" id="ARBA00022475"/>
    </source>
</evidence>
<keyword evidence="5 7" id="KW-0472">Membrane</keyword>
<feature type="transmembrane region" description="Helical" evidence="7">
    <location>
        <begin position="196"/>
        <end position="217"/>
    </location>
</feature>
<evidence type="ECO:0000313" key="10">
    <source>
        <dbReference type="Proteomes" id="UP001497383"/>
    </source>
</evidence>
<name>A0ABP0ZJC8_9ASCO</name>
<sequence length="222" mass="24253">MSSSEQPRVTQSPTAASQIDKNETSPSSSTQAPSGSSSQQRDHHDTAPNQLPRHSKSKPAHVKDQLPQFSVALDMADFKSVTLENKGSVARDHMANERTFLAWLRTSLAFITLGIGVTQLFRLDKKGAKLQTTNSVITLLSTGSRGDGDDDDLIKYGKPLGAIFILLGILTLLFGFYRYFHVQKYLTQNYYPATRLGVAVLIFLVLAIVLATLAMVLKASLA</sequence>
<dbReference type="EMBL" id="OZ022406">
    <property type="protein sequence ID" value="CAK9437109.1"/>
    <property type="molecule type" value="Genomic_DNA"/>
</dbReference>
<feature type="compositionally biased region" description="Low complexity" evidence="6">
    <location>
        <begin position="24"/>
        <end position="39"/>
    </location>
</feature>
<keyword evidence="4 7" id="KW-1133">Transmembrane helix</keyword>
<comment type="subcellular location">
    <subcellularLocation>
        <location evidence="1">Cell membrane</location>
        <topology evidence="1">Multi-pass membrane protein</topology>
    </subcellularLocation>
</comment>
<keyword evidence="3 7" id="KW-0812">Transmembrane</keyword>
<evidence type="ECO:0000256" key="4">
    <source>
        <dbReference type="ARBA" id="ARBA00022989"/>
    </source>
</evidence>
<reference evidence="9 10" key="1">
    <citation type="submission" date="2024-03" db="EMBL/GenBank/DDBJ databases">
        <authorList>
            <person name="Brejova B."/>
        </authorList>
    </citation>
    <scope>NUCLEOTIDE SEQUENCE [LARGE SCALE GENOMIC DNA]</scope>
    <source>
        <strain evidence="9 10">CBS 14171</strain>
    </source>
</reference>
<feature type="compositionally biased region" description="Polar residues" evidence="6">
    <location>
        <begin position="1"/>
        <end position="19"/>
    </location>
</feature>
<protein>
    <recommendedName>
        <fullName evidence="8">DUF202 domain-containing protein</fullName>
    </recommendedName>
</protein>
<dbReference type="PANTHER" id="PTHR34187:SF2">
    <property type="entry name" value="DUF202 DOMAIN-CONTAINING PROTEIN"/>
    <property type="match status" value="1"/>
</dbReference>
<dbReference type="Pfam" id="PF02656">
    <property type="entry name" value="DUF202"/>
    <property type="match status" value="1"/>
</dbReference>
<dbReference type="PANTHER" id="PTHR34187">
    <property type="entry name" value="FGR18P"/>
    <property type="match status" value="1"/>
</dbReference>
<evidence type="ECO:0000256" key="1">
    <source>
        <dbReference type="ARBA" id="ARBA00004651"/>
    </source>
</evidence>
<feature type="transmembrane region" description="Helical" evidence="7">
    <location>
        <begin position="160"/>
        <end position="180"/>
    </location>
</feature>
<dbReference type="InterPro" id="IPR003807">
    <property type="entry name" value="DUF202"/>
</dbReference>
<evidence type="ECO:0000256" key="6">
    <source>
        <dbReference type="SAM" id="MobiDB-lite"/>
    </source>
</evidence>
<evidence type="ECO:0000256" key="5">
    <source>
        <dbReference type="ARBA" id="ARBA00023136"/>
    </source>
</evidence>
<feature type="domain" description="DUF202" evidence="8">
    <location>
        <begin position="91"/>
        <end position="184"/>
    </location>
</feature>
<evidence type="ECO:0000313" key="9">
    <source>
        <dbReference type="EMBL" id="CAK9437109.1"/>
    </source>
</evidence>
<dbReference type="InterPro" id="IPR052053">
    <property type="entry name" value="IM_YidH-like"/>
</dbReference>
<dbReference type="RefSeq" id="XP_066828472.1">
    <property type="nucleotide sequence ID" value="XM_066971433.1"/>
</dbReference>
<feature type="transmembrane region" description="Helical" evidence="7">
    <location>
        <begin position="100"/>
        <end position="121"/>
    </location>
</feature>
<feature type="region of interest" description="Disordered" evidence="6">
    <location>
        <begin position="1"/>
        <end position="61"/>
    </location>
</feature>
<evidence type="ECO:0000256" key="7">
    <source>
        <dbReference type="SAM" id="Phobius"/>
    </source>
</evidence>
<keyword evidence="2" id="KW-1003">Cell membrane</keyword>
<gene>
    <name evidence="9" type="ORF">LODBEIA_P15340</name>
</gene>
<organism evidence="9 10">
    <name type="scientific">Lodderomyces beijingensis</name>
    <dbReference type="NCBI Taxonomy" id="1775926"/>
    <lineage>
        <taxon>Eukaryota</taxon>
        <taxon>Fungi</taxon>
        <taxon>Dikarya</taxon>
        <taxon>Ascomycota</taxon>
        <taxon>Saccharomycotina</taxon>
        <taxon>Pichiomycetes</taxon>
        <taxon>Debaryomycetaceae</taxon>
        <taxon>Candida/Lodderomyces clade</taxon>
        <taxon>Lodderomyces</taxon>
    </lineage>
</organism>
<dbReference type="GeneID" id="92206730"/>
<accession>A0ABP0ZJC8</accession>
<dbReference type="Proteomes" id="UP001497383">
    <property type="component" value="Chromosome 2"/>
</dbReference>
<keyword evidence="10" id="KW-1185">Reference proteome</keyword>
<evidence type="ECO:0000259" key="8">
    <source>
        <dbReference type="Pfam" id="PF02656"/>
    </source>
</evidence>
<evidence type="ECO:0000256" key="3">
    <source>
        <dbReference type="ARBA" id="ARBA00022692"/>
    </source>
</evidence>
<proteinExistence type="predicted"/>